<evidence type="ECO:0000313" key="1">
    <source>
        <dbReference type="EMBL" id="DAD70730.1"/>
    </source>
</evidence>
<accession>A0A8S5LLE6</accession>
<proteinExistence type="predicted"/>
<protein>
    <submittedName>
        <fullName evidence="1">Uncharacterized protein</fullName>
    </submittedName>
</protein>
<name>A0A8S5LLE6_9CAUD</name>
<dbReference type="EMBL" id="BK015870">
    <property type="protein sequence ID" value="DAD70730.1"/>
    <property type="molecule type" value="Genomic_DNA"/>
</dbReference>
<reference evidence="1" key="1">
    <citation type="journal article" date="2021" name="Proc. Natl. Acad. Sci. U.S.A.">
        <title>A Catalog of Tens of Thousands of Viruses from Human Metagenomes Reveals Hidden Associations with Chronic Diseases.</title>
        <authorList>
            <person name="Tisza M.J."/>
            <person name="Buck C.B."/>
        </authorList>
    </citation>
    <scope>NUCLEOTIDE SEQUENCE</scope>
    <source>
        <strain evidence="1">CtKcB20</strain>
    </source>
</reference>
<organism evidence="1">
    <name type="scientific">Siphoviridae sp. ctKcB20</name>
    <dbReference type="NCBI Taxonomy" id="2827568"/>
    <lineage>
        <taxon>Viruses</taxon>
        <taxon>Duplodnaviria</taxon>
        <taxon>Heunggongvirae</taxon>
        <taxon>Uroviricota</taxon>
        <taxon>Caudoviricetes</taxon>
    </lineage>
</organism>
<sequence>MKKITNFMNSVRTIARKNHFQYMTLENYTIPAVRFIPSDHWEKMEIVKKLAKSGKFHLEESKHDYTCYNEFCGSVLVFDAQQYTDWRTFQARRSRLCDVFFLARRHGSDAYGKKCQEHYARRAGMIQEFNSIYA</sequence>